<evidence type="ECO:0000259" key="7">
    <source>
        <dbReference type="PROSITE" id="PS50850"/>
    </source>
</evidence>
<evidence type="ECO:0000313" key="9">
    <source>
        <dbReference type="Proteomes" id="UP000650477"/>
    </source>
</evidence>
<feature type="transmembrane region" description="Helical" evidence="6">
    <location>
        <begin position="281"/>
        <end position="301"/>
    </location>
</feature>
<dbReference type="InterPro" id="IPR036259">
    <property type="entry name" value="MFS_trans_sf"/>
</dbReference>
<dbReference type="PANTHER" id="PTHR43124:SF3">
    <property type="entry name" value="CHLORAMPHENICOL EFFLUX PUMP RV0191"/>
    <property type="match status" value="1"/>
</dbReference>
<feature type="transmembrane region" description="Helical" evidence="6">
    <location>
        <begin position="341"/>
        <end position="365"/>
    </location>
</feature>
<dbReference type="InterPro" id="IPR011701">
    <property type="entry name" value="MFS"/>
</dbReference>
<feature type="transmembrane region" description="Helical" evidence="6">
    <location>
        <begin position="21"/>
        <end position="42"/>
    </location>
</feature>
<dbReference type="RefSeq" id="WP_193829780.1">
    <property type="nucleotide sequence ID" value="NZ_PKLF01000008.1"/>
</dbReference>
<protein>
    <submittedName>
        <fullName evidence="8">MFS transporter</fullName>
    </submittedName>
</protein>
<dbReference type="Gene3D" id="1.20.1250.20">
    <property type="entry name" value="MFS general substrate transporter like domains"/>
    <property type="match status" value="2"/>
</dbReference>
<evidence type="ECO:0000256" key="2">
    <source>
        <dbReference type="ARBA" id="ARBA00022475"/>
    </source>
</evidence>
<keyword evidence="5 6" id="KW-0472">Membrane</keyword>
<evidence type="ECO:0000256" key="4">
    <source>
        <dbReference type="ARBA" id="ARBA00022989"/>
    </source>
</evidence>
<dbReference type="GO" id="GO:0005886">
    <property type="term" value="C:plasma membrane"/>
    <property type="evidence" value="ECO:0007669"/>
    <property type="project" value="UniProtKB-SubCell"/>
</dbReference>
<evidence type="ECO:0000256" key="3">
    <source>
        <dbReference type="ARBA" id="ARBA00022692"/>
    </source>
</evidence>
<feature type="transmembrane region" description="Helical" evidence="6">
    <location>
        <begin position="214"/>
        <end position="236"/>
    </location>
</feature>
<feature type="transmembrane region" description="Helical" evidence="6">
    <location>
        <begin position="143"/>
        <end position="166"/>
    </location>
</feature>
<feature type="transmembrane region" description="Helical" evidence="6">
    <location>
        <begin position="85"/>
        <end position="109"/>
    </location>
</feature>
<dbReference type="PANTHER" id="PTHR43124">
    <property type="entry name" value="PURINE EFFLUX PUMP PBUE"/>
    <property type="match status" value="1"/>
</dbReference>
<feature type="transmembrane region" description="Helical" evidence="6">
    <location>
        <begin position="256"/>
        <end position="274"/>
    </location>
</feature>
<feature type="transmembrane region" description="Helical" evidence="6">
    <location>
        <begin position="172"/>
        <end position="193"/>
    </location>
</feature>
<feature type="transmembrane region" description="Helical" evidence="6">
    <location>
        <begin position="371"/>
        <end position="393"/>
    </location>
</feature>
<dbReference type="EMBL" id="PKLF01000008">
    <property type="protein sequence ID" value="MBE8612786.1"/>
    <property type="molecule type" value="Genomic_DNA"/>
</dbReference>
<evidence type="ECO:0000256" key="1">
    <source>
        <dbReference type="ARBA" id="ARBA00004651"/>
    </source>
</evidence>
<evidence type="ECO:0000256" key="5">
    <source>
        <dbReference type="ARBA" id="ARBA00023136"/>
    </source>
</evidence>
<gene>
    <name evidence="8" type="ORF">CYG68_10190</name>
</gene>
<dbReference type="Proteomes" id="UP000650477">
    <property type="component" value="Unassembled WGS sequence"/>
</dbReference>
<reference evidence="8" key="1">
    <citation type="submission" date="2017-12" db="EMBL/GenBank/DDBJ databases">
        <title>Genome sequencing and analysis.</title>
        <authorList>
            <person name="Huang Y.-T."/>
        </authorList>
    </citation>
    <scope>NUCLEOTIDE SEQUENCE</scope>
    <source>
        <strain evidence="8">VGH116</strain>
    </source>
</reference>
<feature type="transmembrane region" description="Helical" evidence="6">
    <location>
        <begin position="54"/>
        <end position="78"/>
    </location>
</feature>
<keyword evidence="3 6" id="KW-0812">Transmembrane</keyword>
<evidence type="ECO:0000313" key="8">
    <source>
        <dbReference type="EMBL" id="MBE8612786.1"/>
    </source>
</evidence>
<dbReference type="GO" id="GO:0022857">
    <property type="term" value="F:transmembrane transporter activity"/>
    <property type="evidence" value="ECO:0007669"/>
    <property type="project" value="InterPro"/>
</dbReference>
<proteinExistence type="predicted"/>
<dbReference type="SUPFAM" id="SSF103473">
    <property type="entry name" value="MFS general substrate transporter"/>
    <property type="match status" value="1"/>
</dbReference>
<dbReference type="AlphaFoldDB" id="A0A8I0Q2J6"/>
<evidence type="ECO:0000256" key="6">
    <source>
        <dbReference type="SAM" id="Phobius"/>
    </source>
</evidence>
<dbReference type="Pfam" id="PF07690">
    <property type="entry name" value="MFS_1"/>
    <property type="match status" value="1"/>
</dbReference>
<name>A0A8I0Q2J6_MORMO</name>
<feature type="transmembrane region" description="Helical" evidence="6">
    <location>
        <begin position="307"/>
        <end position="329"/>
    </location>
</feature>
<dbReference type="CDD" id="cd17324">
    <property type="entry name" value="MFS_NepI_like"/>
    <property type="match status" value="1"/>
</dbReference>
<comment type="caution">
    <text evidence="8">The sequence shown here is derived from an EMBL/GenBank/DDBJ whole genome shotgun (WGS) entry which is preliminary data.</text>
</comment>
<dbReference type="InterPro" id="IPR050189">
    <property type="entry name" value="MFS_Efflux_Transporters"/>
</dbReference>
<comment type="subcellular location">
    <subcellularLocation>
        <location evidence="1">Cell membrane</location>
        <topology evidence="1">Multi-pass membrane protein</topology>
    </subcellularLocation>
</comment>
<feature type="domain" description="Major facilitator superfamily (MFS) profile" evidence="7">
    <location>
        <begin position="20"/>
        <end position="397"/>
    </location>
</feature>
<organism evidence="8 9">
    <name type="scientific">Morganella morganii</name>
    <name type="common">Proteus morganii</name>
    <dbReference type="NCBI Taxonomy" id="582"/>
    <lineage>
        <taxon>Bacteria</taxon>
        <taxon>Pseudomonadati</taxon>
        <taxon>Pseudomonadota</taxon>
        <taxon>Gammaproteobacteria</taxon>
        <taxon>Enterobacterales</taxon>
        <taxon>Morganellaceae</taxon>
        <taxon>Morganella</taxon>
    </lineage>
</organism>
<accession>A0A8I0Q2J6</accession>
<dbReference type="PROSITE" id="PS50850">
    <property type="entry name" value="MFS"/>
    <property type="match status" value="1"/>
</dbReference>
<sequence length="406" mass="43093">MSDSHCLSPSLPPARRGWFSVVALTLATFAVVTTEMLPVGLLTPVAAEFRVPQAYVSLMLTIPALVAALCSPLIILFTGRLNRRYLLMILMLLLMVANICAATATHFSVLVAARIIVGLSIGGIWAIAGGIAVRLVDSRHVALATSLIFAAVAAASVLGIPAGVILGEWVGWRGVFGIMSLFSLAVLLLMLNLPSLPPVQAPAVRDFLTQLRRPVIRTGLLITLLLVTAHFMAFTFVRPILQRDPQLQAHELSGLLALYGIAGIAGNFVLGLLSGRHLFRAVFCITGGIALSLAGLLLLPAVPASHIIILTLWGMAYGGVSVTLMNWMIRYSAQAIEITGSLYIAFFNTGIAAGSAAGGMMVSAFSLQENVIAALICAAIVLILICGFVIRLYRPGRHRQANLDQV</sequence>
<dbReference type="InterPro" id="IPR020846">
    <property type="entry name" value="MFS_dom"/>
</dbReference>
<feature type="transmembrane region" description="Helical" evidence="6">
    <location>
        <begin position="115"/>
        <end position="136"/>
    </location>
</feature>
<keyword evidence="2" id="KW-1003">Cell membrane</keyword>
<keyword evidence="4 6" id="KW-1133">Transmembrane helix</keyword>